<dbReference type="RefSeq" id="WP_282335599.1">
    <property type="nucleotide sequence ID" value="NZ_JASBRG010000007.1"/>
</dbReference>
<dbReference type="Proteomes" id="UP001226434">
    <property type="component" value="Unassembled WGS sequence"/>
</dbReference>
<gene>
    <name evidence="2" type="ORF">QJ048_16965</name>
</gene>
<comment type="caution">
    <text evidence="2">The sequence shown here is derived from an EMBL/GenBank/DDBJ whole genome shotgun (WGS) entry which is preliminary data.</text>
</comment>
<organism evidence="2 3">
    <name type="scientific">Pinibacter soli</name>
    <dbReference type="NCBI Taxonomy" id="3044211"/>
    <lineage>
        <taxon>Bacteria</taxon>
        <taxon>Pseudomonadati</taxon>
        <taxon>Bacteroidota</taxon>
        <taxon>Chitinophagia</taxon>
        <taxon>Chitinophagales</taxon>
        <taxon>Chitinophagaceae</taxon>
        <taxon>Pinibacter</taxon>
    </lineage>
</organism>
<keyword evidence="1" id="KW-0812">Transmembrane</keyword>
<reference evidence="2 3" key="1">
    <citation type="submission" date="2023-05" db="EMBL/GenBank/DDBJ databases">
        <title>Genome sequence of Pinibacter sp. MAH-24.</title>
        <authorList>
            <person name="Huq M.A."/>
        </authorList>
    </citation>
    <scope>NUCLEOTIDE SEQUENCE [LARGE SCALE GENOMIC DNA]</scope>
    <source>
        <strain evidence="2 3">MAH-24</strain>
    </source>
</reference>
<dbReference type="NCBIfam" id="TIGR02117">
    <property type="entry name" value="chp_urease_rgn"/>
    <property type="match status" value="1"/>
</dbReference>
<protein>
    <submittedName>
        <fullName evidence="2">TIGR02117 family protein</fullName>
    </submittedName>
</protein>
<evidence type="ECO:0000313" key="2">
    <source>
        <dbReference type="EMBL" id="MDI3321489.1"/>
    </source>
</evidence>
<keyword evidence="1" id="KW-0472">Membrane</keyword>
<evidence type="ECO:0000313" key="3">
    <source>
        <dbReference type="Proteomes" id="UP001226434"/>
    </source>
</evidence>
<keyword evidence="1" id="KW-1133">Transmembrane helix</keyword>
<sequence length="228" mass="25673">MRLLKKTLKYIGIFIAGFIAFVIIYLLSAYGLAKIAVNKNPQPSSDVTIYILTNGVHTDIVVPSKNEQFDWTKEICFANTHLKDTAGMQYLGLGWGDKGFYLQTPTWADLKFSVAFKAAFGLSTTAIHATYHNRLPSDSTCKKIMISKEEYSKLINYITNSLQHDATGHVMHIVTNANYGNSDAFYEAKGSYSMFHTCNTWANNGLKSCDQRACLWTPFDKGIFQKYE</sequence>
<evidence type="ECO:0000256" key="1">
    <source>
        <dbReference type="SAM" id="Phobius"/>
    </source>
</evidence>
<feature type="transmembrane region" description="Helical" evidence="1">
    <location>
        <begin position="12"/>
        <end position="33"/>
    </location>
</feature>
<proteinExistence type="predicted"/>
<accession>A0ABT6RFY9</accession>
<dbReference type="Pfam" id="PF09601">
    <property type="entry name" value="DUF2459"/>
    <property type="match status" value="1"/>
</dbReference>
<name>A0ABT6RFY9_9BACT</name>
<dbReference type="InterPro" id="IPR011727">
    <property type="entry name" value="CHP02117"/>
</dbReference>
<keyword evidence="3" id="KW-1185">Reference proteome</keyword>
<dbReference type="EMBL" id="JASBRG010000007">
    <property type="protein sequence ID" value="MDI3321489.1"/>
    <property type="molecule type" value="Genomic_DNA"/>
</dbReference>